<reference evidence="2 3" key="1">
    <citation type="submission" date="2016-07" db="EMBL/GenBank/DDBJ databases">
        <title>Characterization of isolates of Eisenbergiella tayi derived from blood cultures, using whole genome sequencing.</title>
        <authorList>
            <person name="Burdz T."/>
            <person name="Wiebe D."/>
            <person name="Huynh C."/>
            <person name="Bernard K."/>
        </authorList>
    </citation>
    <scope>NUCLEOTIDE SEQUENCE [LARGE SCALE GENOMIC DNA]</scope>
    <source>
        <strain evidence="2 3">NML 120489</strain>
    </source>
</reference>
<accession>A0A1E3AYG4</accession>
<feature type="chain" id="PRO_5009123268" description="Extracellular solute-binding protein" evidence="1">
    <location>
        <begin position="23"/>
        <end position="571"/>
    </location>
</feature>
<evidence type="ECO:0000256" key="1">
    <source>
        <dbReference type="SAM" id="SignalP"/>
    </source>
</evidence>
<dbReference type="PANTHER" id="PTHR43649:SF12">
    <property type="entry name" value="DIACETYLCHITOBIOSE BINDING PROTEIN DASA"/>
    <property type="match status" value="1"/>
</dbReference>
<evidence type="ECO:0008006" key="4">
    <source>
        <dbReference type="Google" id="ProtNLM"/>
    </source>
</evidence>
<dbReference type="PATRIC" id="fig|1432052.3.peg.1605"/>
<dbReference type="SUPFAM" id="SSF53850">
    <property type="entry name" value="Periplasmic binding protein-like II"/>
    <property type="match status" value="1"/>
</dbReference>
<evidence type="ECO:0000313" key="2">
    <source>
        <dbReference type="EMBL" id="ODM13747.1"/>
    </source>
</evidence>
<evidence type="ECO:0000313" key="3">
    <source>
        <dbReference type="Proteomes" id="UP000095003"/>
    </source>
</evidence>
<dbReference type="Gene3D" id="3.40.190.10">
    <property type="entry name" value="Periplasmic binding protein-like II"/>
    <property type="match status" value="2"/>
</dbReference>
<organism evidence="2 3">
    <name type="scientific">Eisenbergiella tayi</name>
    <dbReference type="NCBI Taxonomy" id="1432052"/>
    <lineage>
        <taxon>Bacteria</taxon>
        <taxon>Bacillati</taxon>
        <taxon>Bacillota</taxon>
        <taxon>Clostridia</taxon>
        <taxon>Lachnospirales</taxon>
        <taxon>Lachnospiraceae</taxon>
        <taxon>Eisenbergiella</taxon>
    </lineage>
</organism>
<dbReference type="EMBL" id="MCGI01000001">
    <property type="protein sequence ID" value="ODM13747.1"/>
    <property type="molecule type" value="Genomic_DNA"/>
</dbReference>
<dbReference type="InterPro" id="IPR050490">
    <property type="entry name" value="Bact_solute-bd_prot1"/>
</dbReference>
<dbReference type="AlphaFoldDB" id="A0A1E3AYG4"/>
<protein>
    <recommendedName>
        <fullName evidence="4">Extracellular solute-binding protein</fullName>
    </recommendedName>
</protein>
<comment type="caution">
    <text evidence="2">The sequence shown here is derived from an EMBL/GenBank/DDBJ whole genome shotgun (WGS) entry which is preliminary data.</text>
</comment>
<dbReference type="RefSeq" id="WP_069156238.1">
    <property type="nucleotide sequence ID" value="NZ_DAWDRA010000415.1"/>
</dbReference>
<keyword evidence="1" id="KW-0732">Signal</keyword>
<sequence length="571" mass="64700">MKKKLVATILAAVMMISVTACGAEESGKATSGTGATGTEASSVQIADSVDAGDGFYVSEADGGKTTDPFSIWVGWTSECPDDTRVQQVMREELGMDYRCEFMQSDDVLTTVNLKLSSGANLPDIMIFPYNPEVMSALVGSGRVMKLNDIFQSEKVANIAAIDERVKDFIRDENGDMWYIPGWYAMEYDDPWGGWTLDAWWIRKDLMEETGVTEEDLTTIEGMEEALRKFAQCKDENGKPVVPLSFIQGSGQERIILSTFGLDTKAGVSRMPAVMKKGDDFVFLYDNPAYKEAYKWMNKMYNEGLIDLEATTIQAERFKEKLKGGQVAVMLTDAFSGELFNDGYEEDSVTFEFHPYACPKVEGVERGYTSYVDPNPKYMVFINNDTQKLNPALNFLNWVNEAEPIRQQEVNEGPKGVLWDFTDGERWSFDKEYVIERNSGDQARVDACTPQLYQFAAYSNKWYPWFEQDLKDVTKGQELIQENCKYVGSELQNHRSIQDVDRVKLNSESIVSENLESLNAVVKEYTAKMIMAKSDQEFENAYSTFLAQLDMRADWEAMKEEWLAAYQEQFGE</sequence>
<dbReference type="PANTHER" id="PTHR43649">
    <property type="entry name" value="ARABINOSE-BINDING PROTEIN-RELATED"/>
    <property type="match status" value="1"/>
</dbReference>
<proteinExistence type="predicted"/>
<feature type="signal peptide" evidence="1">
    <location>
        <begin position="1"/>
        <end position="22"/>
    </location>
</feature>
<gene>
    <name evidence="2" type="ORF">BEH84_01466</name>
</gene>
<name>A0A1E3AYG4_9FIRM</name>
<dbReference type="Proteomes" id="UP000095003">
    <property type="component" value="Unassembled WGS sequence"/>
</dbReference>
<dbReference type="PROSITE" id="PS51257">
    <property type="entry name" value="PROKAR_LIPOPROTEIN"/>
    <property type="match status" value="1"/>
</dbReference>